<dbReference type="InterPro" id="IPR002797">
    <property type="entry name" value="Polysacc_synth"/>
</dbReference>
<evidence type="ECO:0000313" key="8">
    <source>
        <dbReference type="Proteomes" id="UP000564033"/>
    </source>
</evidence>
<keyword evidence="2" id="KW-1003">Cell membrane</keyword>
<feature type="transmembrane region" description="Helical" evidence="6">
    <location>
        <begin position="415"/>
        <end position="436"/>
    </location>
</feature>
<comment type="subcellular location">
    <subcellularLocation>
        <location evidence="1">Cell membrane</location>
        <topology evidence="1">Multi-pass membrane protein</topology>
    </subcellularLocation>
</comment>
<evidence type="ECO:0000256" key="3">
    <source>
        <dbReference type="ARBA" id="ARBA00022692"/>
    </source>
</evidence>
<keyword evidence="3 6" id="KW-0812">Transmembrane</keyword>
<feature type="transmembrane region" description="Helical" evidence="6">
    <location>
        <begin position="442"/>
        <end position="462"/>
    </location>
</feature>
<reference evidence="7 8" key="1">
    <citation type="journal article" date="2020" name="Biotechnol. Biofuels">
        <title>New insights from the biogas microbiome by comprehensive genome-resolved metagenomics of nearly 1600 species originating from multiple anaerobic digesters.</title>
        <authorList>
            <person name="Campanaro S."/>
            <person name="Treu L."/>
            <person name="Rodriguez-R L.M."/>
            <person name="Kovalovszki A."/>
            <person name="Ziels R.M."/>
            <person name="Maus I."/>
            <person name="Zhu X."/>
            <person name="Kougias P.G."/>
            <person name="Basile A."/>
            <person name="Luo G."/>
            <person name="Schluter A."/>
            <person name="Konstantinidis K.T."/>
            <person name="Angelidaki I."/>
        </authorList>
    </citation>
    <scope>NUCLEOTIDE SEQUENCE [LARGE SCALE GENOMIC DNA]</scope>
    <source>
        <strain evidence="7">AS19jrsBPTG_9</strain>
    </source>
</reference>
<name>A0A847VCT1_9BACT</name>
<keyword evidence="4 6" id="KW-1133">Transmembrane helix</keyword>
<feature type="transmembrane region" description="Helical" evidence="6">
    <location>
        <begin position="208"/>
        <end position="228"/>
    </location>
</feature>
<feature type="transmembrane region" description="Helical" evidence="6">
    <location>
        <begin position="7"/>
        <end position="28"/>
    </location>
</feature>
<evidence type="ECO:0000313" key="7">
    <source>
        <dbReference type="EMBL" id="NLZ24346.1"/>
    </source>
</evidence>
<dbReference type="InterPro" id="IPR050833">
    <property type="entry name" value="Poly_Biosynth_Transport"/>
</dbReference>
<evidence type="ECO:0000256" key="1">
    <source>
        <dbReference type="ARBA" id="ARBA00004651"/>
    </source>
</evidence>
<feature type="transmembrane region" description="Helical" evidence="6">
    <location>
        <begin position="176"/>
        <end position="196"/>
    </location>
</feature>
<feature type="transmembrane region" description="Helical" evidence="6">
    <location>
        <begin position="113"/>
        <end position="135"/>
    </location>
</feature>
<feature type="transmembrane region" description="Helical" evidence="6">
    <location>
        <begin position="248"/>
        <end position="267"/>
    </location>
</feature>
<sequence length="492" mass="56466">MKVIKNSTLYLSVSIIQSFMSFLLLPLYTSLLSTGEFGLTSLINSVAGLLSIFFLFGSQSVVSRLYFEHSQDQEKLKRFLGTVFLSKLIWNLVIASVLLLGREYIFPIIGEGVAFYPYMLIAIGMAFFSSIFQLFQTLQQTKQNGWRYSVVQILYLLLNNGISVLLLVVFKLRAEGIILGTLIADIVMTIYVFSSLRKRIHFGISKEIVKDAFGFSWPIFLHALFGWAMGSINKLILNNLVSIDTVGIYTIGFTIAGIVNMVTVALNRSYTPWFFEKMKKEKRNNEDIVIFSEFIVLMYSIVALIISLFGREVIALVLSKSYFDSWRVIPFLSFGYVFNGVYFFFVNIFNYQKKSVKLVPLYTLLSALLNTGFNYLLIPRFGIIGSALSSLLAMFLLSLITYFGSKRLLNIKYNYLRLLGLISIPALFSLVVFLPINLNSWVALPLNTVYLCVVLLLIYWLTKKRYGDSYVKQYRNLKRVLDRKFQHYRKNR</sequence>
<organism evidence="7 8">
    <name type="scientific">Candidatus Dojkabacteria bacterium</name>
    <dbReference type="NCBI Taxonomy" id="2099670"/>
    <lineage>
        <taxon>Bacteria</taxon>
        <taxon>Candidatus Dojkabacteria</taxon>
    </lineage>
</organism>
<dbReference type="PANTHER" id="PTHR30250:SF11">
    <property type="entry name" value="O-ANTIGEN TRANSPORTER-RELATED"/>
    <property type="match status" value="1"/>
</dbReference>
<comment type="caution">
    <text evidence="7">The sequence shown here is derived from an EMBL/GenBank/DDBJ whole genome shotgun (WGS) entry which is preliminary data.</text>
</comment>
<dbReference type="EMBL" id="JAAZIL010000031">
    <property type="protein sequence ID" value="NLZ24346.1"/>
    <property type="molecule type" value="Genomic_DNA"/>
</dbReference>
<feature type="transmembrane region" description="Helical" evidence="6">
    <location>
        <begin position="383"/>
        <end position="403"/>
    </location>
</feature>
<feature type="transmembrane region" description="Helical" evidence="6">
    <location>
        <begin position="147"/>
        <end position="170"/>
    </location>
</feature>
<protein>
    <submittedName>
        <fullName evidence="7">Oligosaccharide flippase family protein</fullName>
    </submittedName>
</protein>
<evidence type="ECO:0000256" key="5">
    <source>
        <dbReference type="ARBA" id="ARBA00023136"/>
    </source>
</evidence>
<keyword evidence="5 6" id="KW-0472">Membrane</keyword>
<feature type="transmembrane region" description="Helical" evidence="6">
    <location>
        <begin position="288"/>
        <end position="309"/>
    </location>
</feature>
<dbReference type="Proteomes" id="UP000564033">
    <property type="component" value="Unassembled WGS sequence"/>
</dbReference>
<evidence type="ECO:0000256" key="4">
    <source>
        <dbReference type="ARBA" id="ARBA00022989"/>
    </source>
</evidence>
<feature type="transmembrane region" description="Helical" evidence="6">
    <location>
        <begin position="358"/>
        <end position="377"/>
    </location>
</feature>
<evidence type="ECO:0000256" key="2">
    <source>
        <dbReference type="ARBA" id="ARBA00022475"/>
    </source>
</evidence>
<feature type="transmembrane region" description="Helical" evidence="6">
    <location>
        <begin position="79"/>
        <end position="101"/>
    </location>
</feature>
<dbReference type="Pfam" id="PF01943">
    <property type="entry name" value="Polysacc_synt"/>
    <property type="match status" value="1"/>
</dbReference>
<gene>
    <name evidence="7" type="ORF">GX888_01160</name>
</gene>
<evidence type="ECO:0000256" key="6">
    <source>
        <dbReference type="SAM" id="Phobius"/>
    </source>
</evidence>
<dbReference type="AlphaFoldDB" id="A0A847VCT1"/>
<dbReference type="PANTHER" id="PTHR30250">
    <property type="entry name" value="PST FAMILY PREDICTED COLANIC ACID TRANSPORTER"/>
    <property type="match status" value="1"/>
</dbReference>
<dbReference type="GO" id="GO:0005886">
    <property type="term" value="C:plasma membrane"/>
    <property type="evidence" value="ECO:0007669"/>
    <property type="project" value="UniProtKB-SubCell"/>
</dbReference>
<accession>A0A847VCT1</accession>
<proteinExistence type="predicted"/>
<feature type="transmembrane region" description="Helical" evidence="6">
    <location>
        <begin position="329"/>
        <end position="351"/>
    </location>
</feature>